<dbReference type="RefSeq" id="WP_006663623.1">
    <property type="nucleotide sequence ID" value="NZ_AOIP01000003.1"/>
</dbReference>
<accession>M0BKR8</accession>
<proteinExistence type="predicted"/>
<reference evidence="2 3" key="1">
    <citation type="journal article" date="2014" name="PLoS Genet.">
        <title>Phylogenetically driven sequencing of extremely halophilic archaea reveals strategies for static and dynamic osmo-response.</title>
        <authorList>
            <person name="Becker E.A."/>
            <person name="Seitzer P.M."/>
            <person name="Tritt A."/>
            <person name="Larsen D."/>
            <person name="Krusor M."/>
            <person name="Yao A.I."/>
            <person name="Wu D."/>
            <person name="Madern D."/>
            <person name="Eisen J.A."/>
            <person name="Darling A.E."/>
            <person name="Facciotti M.T."/>
        </authorList>
    </citation>
    <scope>NUCLEOTIDE SEQUENCE [LARGE SCALE GENOMIC DNA]</scope>
    <source>
        <strain evidence="2 3">DSM 13077</strain>
    </source>
</reference>
<evidence type="ECO:0000313" key="2">
    <source>
        <dbReference type="EMBL" id="ELZ11481.1"/>
    </source>
</evidence>
<comment type="caution">
    <text evidence="2">The sequence shown here is derived from an EMBL/GenBank/DDBJ whole genome shotgun (WGS) entry which is preliminary data.</text>
</comment>
<keyword evidence="3" id="KW-1185">Reference proteome</keyword>
<dbReference type="AlphaFoldDB" id="M0BKR8"/>
<feature type="region of interest" description="Disordered" evidence="1">
    <location>
        <begin position="74"/>
        <end position="96"/>
    </location>
</feature>
<evidence type="ECO:0000313" key="3">
    <source>
        <dbReference type="Proteomes" id="UP000011591"/>
    </source>
</evidence>
<dbReference type="Proteomes" id="UP000011591">
    <property type="component" value="Unassembled WGS sequence"/>
</dbReference>
<name>M0BKR8_9EURY</name>
<evidence type="ECO:0000256" key="1">
    <source>
        <dbReference type="SAM" id="MobiDB-lite"/>
    </source>
</evidence>
<protein>
    <submittedName>
        <fullName evidence="2">Uncharacterized protein</fullName>
    </submittedName>
</protein>
<dbReference type="EMBL" id="AOIP01000003">
    <property type="protein sequence ID" value="ELZ11481.1"/>
    <property type="molecule type" value="Genomic_DNA"/>
</dbReference>
<organism evidence="2 3">
    <name type="scientific">Natrialba aegyptia DSM 13077</name>
    <dbReference type="NCBI Taxonomy" id="1227491"/>
    <lineage>
        <taxon>Archaea</taxon>
        <taxon>Methanobacteriati</taxon>
        <taxon>Methanobacteriota</taxon>
        <taxon>Stenosarchaea group</taxon>
        <taxon>Halobacteria</taxon>
        <taxon>Halobacteriales</taxon>
        <taxon>Natrialbaceae</taxon>
        <taxon>Natrialba</taxon>
    </lineage>
</organism>
<sequence length="96" mass="10843">MNILAVKRPTTMTDTTLDDIARQLDRATELEDEEAIAVLRTAREDLQALGNDPDTDEDRRTELVTRIEQRLREVENRDAYDSGLGAAMNPDEDEAP</sequence>
<dbReference type="PATRIC" id="fig|1227491.4.peg.55"/>
<gene>
    <name evidence="2" type="ORF">C480_00262</name>
</gene>